<evidence type="ECO:0000256" key="1">
    <source>
        <dbReference type="SAM" id="SignalP"/>
    </source>
</evidence>
<dbReference type="SUPFAM" id="SSF50370">
    <property type="entry name" value="Ricin B-like lectins"/>
    <property type="match status" value="2"/>
</dbReference>
<dbReference type="InterPro" id="IPR035992">
    <property type="entry name" value="Ricin_B-like_lectins"/>
</dbReference>
<accession>A0A397C2X8</accession>
<dbReference type="VEuPathDB" id="FungiDB:H257_19253"/>
<evidence type="ECO:0000313" key="3">
    <source>
        <dbReference type="EMBL" id="RHY38833.1"/>
    </source>
</evidence>
<dbReference type="InterPro" id="IPR000772">
    <property type="entry name" value="Ricin_B_lectin"/>
</dbReference>
<comment type="caution">
    <text evidence="3">The sequence shown here is derived from an EMBL/GenBank/DDBJ whole genome shotgun (WGS) entry which is preliminary data.</text>
</comment>
<feature type="domain" description="Ricin B lectin" evidence="2">
    <location>
        <begin position="152"/>
        <end position="285"/>
    </location>
</feature>
<dbReference type="AlphaFoldDB" id="A0A397C2X8"/>
<evidence type="ECO:0000313" key="4">
    <source>
        <dbReference type="Proteomes" id="UP000265716"/>
    </source>
</evidence>
<gene>
    <name evidence="3" type="ORF">DYB38_014265</name>
</gene>
<feature type="signal peptide" evidence="1">
    <location>
        <begin position="1"/>
        <end position="23"/>
    </location>
</feature>
<reference evidence="3 4" key="1">
    <citation type="submission" date="2018-08" db="EMBL/GenBank/DDBJ databases">
        <title>Aphanomyces genome sequencing and annotation.</title>
        <authorList>
            <person name="Minardi D."/>
            <person name="Oidtmann B."/>
            <person name="Van Der Giezen M."/>
            <person name="Studholme D.J."/>
        </authorList>
    </citation>
    <scope>NUCLEOTIDE SEQUENCE [LARGE SCALE GENOMIC DNA]</scope>
    <source>
        <strain evidence="3 4">SA</strain>
    </source>
</reference>
<feature type="chain" id="PRO_5017390146" description="Ricin B lectin domain-containing protein" evidence="1">
    <location>
        <begin position="24"/>
        <end position="298"/>
    </location>
</feature>
<protein>
    <recommendedName>
        <fullName evidence="2">Ricin B lectin domain-containing protein</fullName>
    </recommendedName>
</protein>
<dbReference type="Proteomes" id="UP000265716">
    <property type="component" value="Unassembled WGS sequence"/>
</dbReference>
<keyword evidence="1" id="KW-0732">Signal</keyword>
<feature type="domain" description="Ricin B lectin" evidence="2">
    <location>
        <begin position="32"/>
        <end position="151"/>
    </location>
</feature>
<sequence length="298" mass="34907">MMKSTACFAAALSLVGSAVPASADEVALRFYSAQDYPLSEWNSNLYADVKKDNFNEWWLYTEDILELRSNSNPRVCLDAYPKDGKYWVHTWACDRANPNQRWHVDMANHRIQHATHPNVCLDADPTAPEHQVQMWECHSHNVNKNQYWSVVQEVGYLHRNGLFLTNTQRNDIEGDILFAALLPEDAENPLPNEWHQEWAYNRDFHLVWSDDDDYCLDADQPWNGGRVHASKCSHTNENQKWQYDVYTNQLRHFKHNGYCLDINDETGARPHLWQCHLPTHHFYSFQTFDLFQSSSSFN</sequence>
<dbReference type="PROSITE" id="PS50231">
    <property type="entry name" value="RICIN_B_LECTIN"/>
    <property type="match status" value="2"/>
</dbReference>
<evidence type="ECO:0000259" key="2">
    <source>
        <dbReference type="SMART" id="SM00458"/>
    </source>
</evidence>
<dbReference type="EMBL" id="QUTC01011342">
    <property type="protein sequence ID" value="RHY38833.1"/>
    <property type="molecule type" value="Genomic_DNA"/>
</dbReference>
<dbReference type="Pfam" id="PF00652">
    <property type="entry name" value="Ricin_B_lectin"/>
    <property type="match status" value="2"/>
</dbReference>
<name>A0A397C2X8_APHAT</name>
<organism evidence="3 4">
    <name type="scientific">Aphanomyces astaci</name>
    <name type="common">Crayfish plague agent</name>
    <dbReference type="NCBI Taxonomy" id="112090"/>
    <lineage>
        <taxon>Eukaryota</taxon>
        <taxon>Sar</taxon>
        <taxon>Stramenopiles</taxon>
        <taxon>Oomycota</taxon>
        <taxon>Saprolegniomycetes</taxon>
        <taxon>Saprolegniales</taxon>
        <taxon>Verrucalvaceae</taxon>
        <taxon>Aphanomyces</taxon>
    </lineage>
</organism>
<dbReference type="SMART" id="SM00458">
    <property type="entry name" value="RICIN"/>
    <property type="match status" value="2"/>
</dbReference>
<proteinExistence type="predicted"/>
<dbReference type="Gene3D" id="2.80.10.50">
    <property type="match status" value="2"/>
</dbReference>